<dbReference type="Gene3D" id="3.60.40.10">
    <property type="entry name" value="PPM-type phosphatase domain"/>
    <property type="match status" value="1"/>
</dbReference>
<dbReference type="FunFam" id="3.60.40.10:FF:000041">
    <property type="entry name" value="Protein phosphatase 2C 51"/>
    <property type="match status" value="1"/>
</dbReference>
<evidence type="ECO:0000256" key="10">
    <source>
        <dbReference type="SAM" id="MobiDB-lite"/>
    </source>
</evidence>
<dbReference type="GO" id="GO:0046872">
    <property type="term" value="F:metal ion binding"/>
    <property type="evidence" value="ECO:0007669"/>
    <property type="project" value="UniProtKB-KW"/>
</dbReference>
<comment type="cofactor">
    <cofactor evidence="1">
        <name>Mn(2+)</name>
        <dbReference type="ChEBI" id="CHEBI:29035"/>
    </cofactor>
</comment>
<accession>A0A5B7B3I4</accession>
<evidence type="ECO:0000256" key="6">
    <source>
        <dbReference type="ARBA" id="ARBA00022842"/>
    </source>
</evidence>
<evidence type="ECO:0000256" key="4">
    <source>
        <dbReference type="ARBA" id="ARBA00022723"/>
    </source>
</evidence>
<dbReference type="PROSITE" id="PS01032">
    <property type="entry name" value="PPM_1"/>
    <property type="match status" value="1"/>
</dbReference>
<gene>
    <name evidence="12" type="ORF">Din_032898</name>
</gene>
<dbReference type="SMART" id="SM00332">
    <property type="entry name" value="PP2Cc"/>
    <property type="match status" value="1"/>
</dbReference>
<reference evidence="12" key="1">
    <citation type="submission" date="2019-08" db="EMBL/GenBank/DDBJ databases">
        <title>Reference gene set and small RNA set construction with multiple tissues from Davidia involucrata Baill.</title>
        <authorList>
            <person name="Yang H."/>
            <person name="Zhou C."/>
            <person name="Li G."/>
            <person name="Wang J."/>
            <person name="Gao P."/>
            <person name="Wang M."/>
            <person name="Wang R."/>
            <person name="Zhao Y."/>
        </authorList>
    </citation>
    <scope>NUCLEOTIDE SEQUENCE</scope>
    <source>
        <tissue evidence="12">Mixed with DoveR01_LX</tissue>
    </source>
</reference>
<organism evidence="12">
    <name type="scientific">Davidia involucrata</name>
    <name type="common">Dove tree</name>
    <dbReference type="NCBI Taxonomy" id="16924"/>
    <lineage>
        <taxon>Eukaryota</taxon>
        <taxon>Viridiplantae</taxon>
        <taxon>Streptophyta</taxon>
        <taxon>Embryophyta</taxon>
        <taxon>Tracheophyta</taxon>
        <taxon>Spermatophyta</taxon>
        <taxon>Magnoliopsida</taxon>
        <taxon>eudicotyledons</taxon>
        <taxon>Gunneridae</taxon>
        <taxon>Pentapetalae</taxon>
        <taxon>asterids</taxon>
        <taxon>Cornales</taxon>
        <taxon>Nyssaceae</taxon>
        <taxon>Davidia</taxon>
    </lineage>
</organism>
<proteinExistence type="inferred from homology"/>
<dbReference type="GO" id="GO:0004722">
    <property type="term" value="F:protein serine/threonine phosphatase activity"/>
    <property type="evidence" value="ECO:0007669"/>
    <property type="project" value="UniProtKB-EC"/>
</dbReference>
<dbReference type="InterPro" id="IPR036457">
    <property type="entry name" value="PPM-type-like_dom_sf"/>
</dbReference>
<sequence length="462" mass="50692">MGYGSPLIRSESDPFTGLHQMHVLSLHVLHASPAVNEPRRMAFSFCSTMSPLSVKRAKKARLKRLEIRRLKSLCQTKSDFAGDARETSSLDDRCFKKIRLENKESADFSEKQALVMSLSFSSSLASSSSGHSSERDPIRARNSSFRDEARKERGDSLNVTRFSHGSISVIGRRREMEDAVTTELGFLTRDSRKYDFFAVYDGHGGSRVAHACRARLHWLLLQEMEEMKAGSTKSAMVVAGEVDWEKVMVASFGKMDEEVNDSGKVGAQSGTSSVTIGSTAVVVVVGEEELVVANCGDSRAVLSRGGVAVPMSNDHKPDRPDELERIEVAGGRVINWNGQRVLGVLATSRSIGDHYLKPFVISEPEVTVSERTDADEFLILASDGLWDVISNEVACEIARRCLNGRMRRKSQELVDGRKSSEIVNKSRAAEAAATLAEFAMARGSRDNISVVVVELKKGTTSV</sequence>
<dbReference type="EMBL" id="GHES01032898">
    <property type="protein sequence ID" value="MPA63457.1"/>
    <property type="molecule type" value="Transcribed_RNA"/>
</dbReference>
<dbReference type="AlphaFoldDB" id="A0A5B7B3I4"/>
<evidence type="ECO:0000313" key="12">
    <source>
        <dbReference type="EMBL" id="MPA63457.1"/>
    </source>
</evidence>
<feature type="domain" description="PPM-type phosphatase" evidence="11">
    <location>
        <begin position="163"/>
        <end position="455"/>
    </location>
</feature>
<evidence type="ECO:0000256" key="5">
    <source>
        <dbReference type="ARBA" id="ARBA00022801"/>
    </source>
</evidence>
<dbReference type="CDD" id="cd00143">
    <property type="entry name" value="PP2Cc"/>
    <property type="match status" value="1"/>
</dbReference>
<name>A0A5B7B3I4_DAVIN</name>
<dbReference type="InterPro" id="IPR001932">
    <property type="entry name" value="PPM-type_phosphatase-like_dom"/>
</dbReference>
<dbReference type="SUPFAM" id="SSF81606">
    <property type="entry name" value="PP2C-like"/>
    <property type="match status" value="1"/>
</dbReference>
<keyword evidence="5 9" id="KW-0378">Hydrolase</keyword>
<evidence type="ECO:0000256" key="3">
    <source>
        <dbReference type="ARBA" id="ARBA00013081"/>
    </source>
</evidence>
<feature type="compositionally biased region" description="Basic and acidic residues" evidence="10">
    <location>
        <begin position="132"/>
        <end position="152"/>
    </location>
</feature>
<keyword evidence="8" id="KW-0464">Manganese</keyword>
<dbReference type="PANTHER" id="PTHR47992">
    <property type="entry name" value="PROTEIN PHOSPHATASE"/>
    <property type="match status" value="1"/>
</dbReference>
<comment type="cofactor">
    <cofactor evidence="2">
        <name>Mg(2+)</name>
        <dbReference type="ChEBI" id="CHEBI:18420"/>
    </cofactor>
</comment>
<evidence type="ECO:0000256" key="9">
    <source>
        <dbReference type="RuleBase" id="RU003465"/>
    </source>
</evidence>
<dbReference type="InterPro" id="IPR015655">
    <property type="entry name" value="PP2C"/>
</dbReference>
<evidence type="ECO:0000259" key="11">
    <source>
        <dbReference type="PROSITE" id="PS51746"/>
    </source>
</evidence>
<keyword evidence="7 9" id="KW-0904">Protein phosphatase</keyword>
<evidence type="ECO:0000256" key="7">
    <source>
        <dbReference type="ARBA" id="ARBA00022912"/>
    </source>
</evidence>
<evidence type="ECO:0000256" key="2">
    <source>
        <dbReference type="ARBA" id="ARBA00001946"/>
    </source>
</evidence>
<comment type="similarity">
    <text evidence="9">Belongs to the PP2C family.</text>
</comment>
<evidence type="ECO:0000256" key="1">
    <source>
        <dbReference type="ARBA" id="ARBA00001936"/>
    </source>
</evidence>
<evidence type="ECO:0000256" key="8">
    <source>
        <dbReference type="ARBA" id="ARBA00023211"/>
    </source>
</evidence>
<keyword evidence="6" id="KW-0460">Magnesium</keyword>
<dbReference type="Pfam" id="PF00481">
    <property type="entry name" value="PP2C"/>
    <property type="match status" value="1"/>
</dbReference>
<dbReference type="InterPro" id="IPR000222">
    <property type="entry name" value="PP2C_BS"/>
</dbReference>
<keyword evidence="4" id="KW-0479">Metal-binding</keyword>
<dbReference type="EC" id="3.1.3.16" evidence="3"/>
<feature type="region of interest" description="Disordered" evidence="10">
    <location>
        <begin position="124"/>
        <end position="152"/>
    </location>
</feature>
<dbReference type="PROSITE" id="PS51746">
    <property type="entry name" value="PPM_2"/>
    <property type="match status" value="1"/>
</dbReference>
<protein>
    <recommendedName>
        <fullName evidence="3">protein-serine/threonine phosphatase</fullName>
        <ecNumber evidence="3">3.1.3.16</ecNumber>
    </recommendedName>
</protein>